<accession>J3PAI8</accession>
<keyword evidence="1" id="KW-0812">Transmembrane</keyword>
<keyword evidence="1" id="KW-1133">Transmembrane helix</keyword>
<dbReference type="Proteomes" id="UP000006039">
    <property type="component" value="Unassembled WGS sequence"/>
</dbReference>
<gene>
    <name evidence="3" type="primary">20350971</name>
    <name evidence="2" type="ORF">GGTG_10513</name>
</gene>
<keyword evidence="4" id="KW-1185">Reference proteome</keyword>
<evidence type="ECO:0000313" key="4">
    <source>
        <dbReference type="Proteomes" id="UP000006039"/>
    </source>
</evidence>
<sequence>MIVGRWKGSAKVGLPCFLDYHIGKRYPGFGLVPITSLILSCLWIYLRAGPEGRERLRMIYTGAVVRFAVYGILSAIFL</sequence>
<protein>
    <submittedName>
        <fullName evidence="2 3">Uncharacterized protein</fullName>
    </submittedName>
</protein>
<keyword evidence="1" id="KW-0472">Membrane</keyword>
<evidence type="ECO:0000256" key="1">
    <source>
        <dbReference type="SAM" id="Phobius"/>
    </source>
</evidence>
<reference evidence="4" key="1">
    <citation type="submission" date="2010-07" db="EMBL/GenBank/DDBJ databases">
        <title>The genome sequence of Gaeumannomyces graminis var. tritici strain R3-111a-1.</title>
        <authorList>
            <consortium name="The Broad Institute Genome Sequencing Platform"/>
            <person name="Ma L.-J."/>
            <person name="Dead R."/>
            <person name="Young S."/>
            <person name="Zeng Q."/>
            <person name="Koehrsen M."/>
            <person name="Alvarado L."/>
            <person name="Berlin A."/>
            <person name="Chapman S.B."/>
            <person name="Chen Z."/>
            <person name="Freedman E."/>
            <person name="Gellesch M."/>
            <person name="Goldberg J."/>
            <person name="Griggs A."/>
            <person name="Gujja S."/>
            <person name="Heilman E.R."/>
            <person name="Heiman D."/>
            <person name="Hepburn T."/>
            <person name="Howarth C."/>
            <person name="Jen D."/>
            <person name="Larson L."/>
            <person name="Mehta T."/>
            <person name="Neiman D."/>
            <person name="Pearson M."/>
            <person name="Roberts A."/>
            <person name="Saif S."/>
            <person name="Shea T."/>
            <person name="Shenoy N."/>
            <person name="Sisk P."/>
            <person name="Stolte C."/>
            <person name="Sykes S."/>
            <person name="Walk T."/>
            <person name="White J."/>
            <person name="Yandava C."/>
            <person name="Haas B."/>
            <person name="Nusbaum C."/>
            <person name="Birren B."/>
        </authorList>
    </citation>
    <scope>NUCLEOTIDE SEQUENCE [LARGE SCALE GENOMIC DNA]</scope>
    <source>
        <strain evidence="4">R3-111a-1</strain>
    </source>
</reference>
<reference evidence="3" key="5">
    <citation type="submission" date="2018-04" db="UniProtKB">
        <authorList>
            <consortium name="EnsemblFungi"/>
        </authorList>
    </citation>
    <scope>IDENTIFICATION</scope>
    <source>
        <strain evidence="3">R3-111a-1</strain>
    </source>
</reference>
<feature type="transmembrane region" description="Helical" evidence="1">
    <location>
        <begin position="28"/>
        <end position="46"/>
    </location>
</feature>
<dbReference type="RefSeq" id="XP_009226651.1">
    <property type="nucleotide sequence ID" value="XM_009228387.1"/>
</dbReference>
<feature type="transmembrane region" description="Helical" evidence="1">
    <location>
        <begin position="58"/>
        <end position="77"/>
    </location>
</feature>
<dbReference type="VEuPathDB" id="FungiDB:GGTG_10513"/>
<dbReference type="HOGENOM" id="CLU_2622182_0_0_1"/>
<reference evidence="2" key="2">
    <citation type="submission" date="2010-07" db="EMBL/GenBank/DDBJ databases">
        <authorList>
            <consortium name="The Broad Institute Genome Sequencing Platform"/>
            <consortium name="Broad Institute Genome Sequencing Center for Infectious Disease"/>
            <person name="Ma L.-J."/>
            <person name="Dead R."/>
            <person name="Young S."/>
            <person name="Zeng Q."/>
            <person name="Koehrsen M."/>
            <person name="Alvarado L."/>
            <person name="Berlin A."/>
            <person name="Chapman S.B."/>
            <person name="Chen Z."/>
            <person name="Freedman E."/>
            <person name="Gellesch M."/>
            <person name="Goldberg J."/>
            <person name="Griggs A."/>
            <person name="Gujja S."/>
            <person name="Heilman E.R."/>
            <person name="Heiman D."/>
            <person name="Hepburn T."/>
            <person name="Howarth C."/>
            <person name="Jen D."/>
            <person name="Larson L."/>
            <person name="Mehta T."/>
            <person name="Neiman D."/>
            <person name="Pearson M."/>
            <person name="Roberts A."/>
            <person name="Saif S."/>
            <person name="Shea T."/>
            <person name="Shenoy N."/>
            <person name="Sisk P."/>
            <person name="Stolte C."/>
            <person name="Sykes S."/>
            <person name="Walk T."/>
            <person name="White J."/>
            <person name="Yandava C."/>
            <person name="Haas B."/>
            <person name="Nusbaum C."/>
            <person name="Birren B."/>
        </authorList>
    </citation>
    <scope>NUCLEOTIDE SEQUENCE</scope>
    <source>
        <strain evidence="2">R3-111a-1</strain>
    </source>
</reference>
<dbReference type="AlphaFoldDB" id="J3PAI8"/>
<proteinExistence type="predicted"/>
<dbReference type="EnsemblFungi" id="EJT71254">
    <property type="protein sequence ID" value="EJT71254"/>
    <property type="gene ID" value="GGTG_10513"/>
</dbReference>
<evidence type="ECO:0000313" key="3">
    <source>
        <dbReference type="EnsemblFungi" id="EJT71254"/>
    </source>
</evidence>
<reference evidence="3" key="4">
    <citation type="journal article" date="2015" name="G3 (Bethesda)">
        <title>Genome sequences of three phytopathogenic species of the Magnaporthaceae family of fungi.</title>
        <authorList>
            <person name="Okagaki L.H."/>
            <person name="Nunes C.C."/>
            <person name="Sailsbery J."/>
            <person name="Clay B."/>
            <person name="Brown D."/>
            <person name="John T."/>
            <person name="Oh Y."/>
            <person name="Young N."/>
            <person name="Fitzgerald M."/>
            <person name="Haas B.J."/>
            <person name="Zeng Q."/>
            <person name="Young S."/>
            <person name="Adiconis X."/>
            <person name="Fan L."/>
            <person name="Levin J.Z."/>
            <person name="Mitchell T.K."/>
            <person name="Okubara P.A."/>
            <person name="Farman M.L."/>
            <person name="Kohn L.M."/>
            <person name="Birren B."/>
            <person name="Ma L.-J."/>
            <person name="Dean R.A."/>
        </authorList>
    </citation>
    <scope>NUCLEOTIDE SEQUENCE</scope>
    <source>
        <strain evidence="3">R3-111a-1</strain>
    </source>
</reference>
<evidence type="ECO:0000313" key="2">
    <source>
        <dbReference type="EMBL" id="EJT71254.1"/>
    </source>
</evidence>
<name>J3PAI8_GAET3</name>
<dbReference type="EMBL" id="GL385400">
    <property type="protein sequence ID" value="EJT71254.1"/>
    <property type="molecule type" value="Genomic_DNA"/>
</dbReference>
<reference evidence="2" key="3">
    <citation type="submission" date="2010-09" db="EMBL/GenBank/DDBJ databases">
        <title>Annotation of Gaeumannomyces graminis var. tritici R3-111a-1.</title>
        <authorList>
            <consortium name="The Broad Institute Genome Sequencing Platform"/>
            <person name="Ma L.-J."/>
            <person name="Dead R."/>
            <person name="Young S.K."/>
            <person name="Zeng Q."/>
            <person name="Gargeya S."/>
            <person name="Fitzgerald M."/>
            <person name="Haas B."/>
            <person name="Abouelleil A."/>
            <person name="Alvarado L."/>
            <person name="Arachchi H.M."/>
            <person name="Berlin A."/>
            <person name="Brown A."/>
            <person name="Chapman S.B."/>
            <person name="Chen Z."/>
            <person name="Dunbar C."/>
            <person name="Freedman E."/>
            <person name="Gearin G."/>
            <person name="Gellesch M."/>
            <person name="Goldberg J."/>
            <person name="Griggs A."/>
            <person name="Gujja S."/>
            <person name="Heiman D."/>
            <person name="Howarth C."/>
            <person name="Larson L."/>
            <person name="Lui A."/>
            <person name="MacDonald P.J.P."/>
            <person name="Mehta T."/>
            <person name="Montmayeur A."/>
            <person name="Murphy C."/>
            <person name="Neiman D."/>
            <person name="Pearson M."/>
            <person name="Priest M."/>
            <person name="Roberts A."/>
            <person name="Saif S."/>
            <person name="Shea T."/>
            <person name="Shenoy N."/>
            <person name="Sisk P."/>
            <person name="Stolte C."/>
            <person name="Sykes S."/>
            <person name="Yandava C."/>
            <person name="Wortman J."/>
            <person name="Nusbaum C."/>
            <person name="Birren B."/>
        </authorList>
    </citation>
    <scope>NUCLEOTIDE SEQUENCE</scope>
    <source>
        <strain evidence="2">R3-111a-1</strain>
    </source>
</reference>
<organism evidence="2">
    <name type="scientific">Gaeumannomyces tritici (strain R3-111a-1)</name>
    <name type="common">Wheat and barley take-all root rot fungus</name>
    <name type="synonym">Gaeumannomyces graminis var. tritici</name>
    <dbReference type="NCBI Taxonomy" id="644352"/>
    <lineage>
        <taxon>Eukaryota</taxon>
        <taxon>Fungi</taxon>
        <taxon>Dikarya</taxon>
        <taxon>Ascomycota</taxon>
        <taxon>Pezizomycotina</taxon>
        <taxon>Sordariomycetes</taxon>
        <taxon>Sordariomycetidae</taxon>
        <taxon>Magnaporthales</taxon>
        <taxon>Magnaporthaceae</taxon>
        <taxon>Gaeumannomyces</taxon>
    </lineage>
</organism>
<dbReference type="GeneID" id="20350971"/>